<sequence>MTIQRVEPQRDGRGALRIPVRLQSTICSSAVRKVAADLVDLSTGGCRIATGLYMADGAHLTVTIPTLEPVGARVRWCHHLGLGVEFLRPLHPLVVQRLAGMSVSQLH</sequence>
<keyword evidence="3" id="KW-1185">Reference proteome</keyword>
<name>A0ABS2D696_9SPHN</name>
<dbReference type="InterPro" id="IPR009875">
    <property type="entry name" value="PilZ_domain"/>
</dbReference>
<evidence type="ECO:0000259" key="1">
    <source>
        <dbReference type="Pfam" id="PF07238"/>
    </source>
</evidence>
<organism evidence="2 3">
    <name type="scientific">Sphingomonas longa</name>
    <dbReference type="NCBI Taxonomy" id="2778730"/>
    <lineage>
        <taxon>Bacteria</taxon>
        <taxon>Pseudomonadati</taxon>
        <taxon>Pseudomonadota</taxon>
        <taxon>Alphaproteobacteria</taxon>
        <taxon>Sphingomonadales</taxon>
        <taxon>Sphingomonadaceae</taxon>
        <taxon>Sphingomonas</taxon>
    </lineage>
</organism>
<comment type="caution">
    <text evidence="2">The sequence shown here is derived from an EMBL/GenBank/DDBJ whole genome shotgun (WGS) entry which is preliminary data.</text>
</comment>
<gene>
    <name evidence="2" type="ORF">ILT43_08655</name>
</gene>
<dbReference type="Proteomes" id="UP000763641">
    <property type="component" value="Unassembled WGS sequence"/>
</dbReference>
<dbReference type="EMBL" id="JAFEMC010000002">
    <property type="protein sequence ID" value="MBM6576442.1"/>
    <property type="molecule type" value="Genomic_DNA"/>
</dbReference>
<dbReference type="RefSeq" id="WP_204198554.1">
    <property type="nucleotide sequence ID" value="NZ_JAFEMC010000002.1"/>
</dbReference>
<dbReference type="SUPFAM" id="SSF141371">
    <property type="entry name" value="PilZ domain-like"/>
    <property type="match status" value="1"/>
</dbReference>
<protein>
    <submittedName>
        <fullName evidence="2">PilZ domain-containing protein</fullName>
    </submittedName>
</protein>
<accession>A0ABS2D696</accession>
<dbReference type="Pfam" id="PF07238">
    <property type="entry name" value="PilZ"/>
    <property type="match status" value="1"/>
</dbReference>
<proteinExistence type="predicted"/>
<evidence type="ECO:0000313" key="2">
    <source>
        <dbReference type="EMBL" id="MBM6576442.1"/>
    </source>
</evidence>
<evidence type="ECO:0000313" key="3">
    <source>
        <dbReference type="Proteomes" id="UP000763641"/>
    </source>
</evidence>
<reference evidence="2 3" key="1">
    <citation type="submission" date="2020-12" db="EMBL/GenBank/DDBJ databases">
        <title>Sphingomonas sp.</title>
        <authorList>
            <person name="Kim M.K."/>
        </authorList>
    </citation>
    <scope>NUCLEOTIDE SEQUENCE [LARGE SCALE GENOMIC DNA]</scope>
    <source>
        <strain evidence="2 3">BT552</strain>
    </source>
</reference>
<dbReference type="Gene3D" id="2.40.10.220">
    <property type="entry name" value="predicted glycosyltransferase like domains"/>
    <property type="match status" value="1"/>
</dbReference>
<feature type="domain" description="PilZ" evidence="1">
    <location>
        <begin position="15"/>
        <end position="90"/>
    </location>
</feature>